<evidence type="ECO:0000256" key="12">
    <source>
        <dbReference type="ARBA" id="ARBA00023136"/>
    </source>
</evidence>
<dbReference type="EC" id="4.1.1.35" evidence="5"/>
<keyword evidence="6" id="KW-0812">Transmembrane</keyword>
<accession>A0ABY5PM16</accession>
<evidence type="ECO:0000256" key="5">
    <source>
        <dbReference type="ARBA" id="ARBA00012290"/>
    </source>
</evidence>
<protein>
    <recommendedName>
        <fullName evidence="5">UDP-glucuronate decarboxylase</fullName>
        <ecNumber evidence="5">4.1.1.35</ecNumber>
    </recommendedName>
</protein>
<dbReference type="Proteomes" id="UP001058860">
    <property type="component" value="Chromosome"/>
</dbReference>
<dbReference type="SUPFAM" id="SSF51735">
    <property type="entry name" value="NAD(P)-binding Rossmann-fold domains"/>
    <property type="match status" value="1"/>
</dbReference>
<evidence type="ECO:0000256" key="2">
    <source>
        <dbReference type="ARBA" id="ARBA00004447"/>
    </source>
</evidence>
<keyword evidence="11" id="KW-0333">Golgi apparatus</keyword>
<sequence length="334" mass="35955">MRFLITGGAGFIGSHLSEALLASGHAVRVLDDLSTGRAENVAHLAGRPGFAMTIGSCRDLGTVEELVAEADVICHLAAAVGVEKVVDHPVQTIETNVHGTEVVLAAAVRRRTPLLLASTSEVYGRSPALPFREDGDLVLGAPTRARWSYACSKAIDEFLAFAYAKEFGLPVLVTRLFNTVGPRQTGAYGMVIPRFVGSALRAEPIRVYGDGRQTRCFCHVTDVVAALAALLEGGRFDGVILNVGSTDEVTIGNLARHVIARTGSSSPIVRVPYDEAYGEGFEDLERRVPDISRVSERVGWRPTRTLDDILTDVIAHERERGTPPNHLVRDVALP</sequence>
<comment type="pathway">
    <text evidence="3">Nucleotide-sugar biosynthesis; UDP-alpha-D-xylose biosynthesis; UDP-alpha-D-xylose from UDP-alpha-D-glucuronate: step 1/1.</text>
</comment>
<evidence type="ECO:0000256" key="1">
    <source>
        <dbReference type="ARBA" id="ARBA00001911"/>
    </source>
</evidence>
<evidence type="ECO:0000313" key="16">
    <source>
        <dbReference type="Proteomes" id="UP001058860"/>
    </source>
</evidence>
<dbReference type="EMBL" id="CP088295">
    <property type="protein sequence ID" value="UUY05666.1"/>
    <property type="molecule type" value="Genomic_DNA"/>
</dbReference>
<dbReference type="InterPro" id="IPR036291">
    <property type="entry name" value="NAD(P)-bd_dom_sf"/>
</dbReference>
<evidence type="ECO:0000256" key="7">
    <source>
        <dbReference type="ARBA" id="ARBA00022793"/>
    </source>
</evidence>
<keyword evidence="7" id="KW-0210">Decarboxylase</keyword>
<keyword evidence="12" id="KW-0472">Membrane</keyword>
<evidence type="ECO:0000256" key="10">
    <source>
        <dbReference type="ARBA" id="ARBA00023027"/>
    </source>
</evidence>
<keyword evidence="13 15" id="KW-0456">Lyase</keyword>
<dbReference type="Pfam" id="PF16363">
    <property type="entry name" value="GDP_Man_Dehyd"/>
    <property type="match status" value="1"/>
</dbReference>
<keyword evidence="9" id="KW-1133">Transmembrane helix</keyword>
<keyword evidence="10" id="KW-0520">NAD</keyword>
<keyword evidence="8" id="KW-0735">Signal-anchor</keyword>
<proteinExistence type="inferred from homology"/>
<name>A0ABY5PM16_9ACTN</name>
<dbReference type="InterPro" id="IPR016040">
    <property type="entry name" value="NAD(P)-bd_dom"/>
</dbReference>
<evidence type="ECO:0000256" key="8">
    <source>
        <dbReference type="ARBA" id="ARBA00022968"/>
    </source>
</evidence>
<gene>
    <name evidence="15" type="ORF">LRS13_09145</name>
</gene>
<keyword evidence="16" id="KW-1185">Reference proteome</keyword>
<evidence type="ECO:0000256" key="11">
    <source>
        <dbReference type="ARBA" id="ARBA00023034"/>
    </source>
</evidence>
<reference evidence="16" key="1">
    <citation type="submission" date="2021-11" db="EMBL/GenBank/DDBJ databases">
        <title>Cultivation dependent microbiological survey of springs from the worlds oldest radium mine currently devoted to the extraction of radon-saturated water.</title>
        <authorList>
            <person name="Kapinusova G."/>
            <person name="Smrhova T."/>
            <person name="Strejcek M."/>
            <person name="Suman J."/>
            <person name="Jani K."/>
            <person name="Pajer P."/>
            <person name="Uhlik O."/>
        </authorList>
    </citation>
    <scope>NUCLEOTIDE SEQUENCE [LARGE SCALE GENOMIC DNA]</scope>
    <source>
        <strain evidence="16">J379</strain>
    </source>
</reference>
<dbReference type="GO" id="GO:0008446">
    <property type="term" value="F:GDP-mannose 4,6-dehydratase activity"/>
    <property type="evidence" value="ECO:0007669"/>
    <property type="project" value="UniProtKB-EC"/>
</dbReference>
<evidence type="ECO:0000256" key="4">
    <source>
        <dbReference type="ARBA" id="ARBA00007505"/>
    </source>
</evidence>
<comment type="cofactor">
    <cofactor evidence="1">
        <name>NAD(+)</name>
        <dbReference type="ChEBI" id="CHEBI:57540"/>
    </cofactor>
</comment>
<evidence type="ECO:0000313" key="15">
    <source>
        <dbReference type="EMBL" id="UUY05666.1"/>
    </source>
</evidence>
<evidence type="ECO:0000256" key="6">
    <source>
        <dbReference type="ARBA" id="ARBA00022692"/>
    </source>
</evidence>
<feature type="domain" description="NAD(P)-binding" evidence="14">
    <location>
        <begin position="4"/>
        <end position="312"/>
    </location>
</feature>
<comment type="similarity">
    <text evidence="4">Belongs to the NAD(P)-dependent epimerase/dehydratase family. UDP-glucuronic acid decarboxylase subfamily.</text>
</comment>
<evidence type="ECO:0000256" key="3">
    <source>
        <dbReference type="ARBA" id="ARBA00005100"/>
    </source>
</evidence>
<evidence type="ECO:0000259" key="14">
    <source>
        <dbReference type="Pfam" id="PF16363"/>
    </source>
</evidence>
<evidence type="ECO:0000256" key="9">
    <source>
        <dbReference type="ARBA" id="ARBA00022989"/>
    </source>
</evidence>
<organism evidence="15 16">
    <name type="scientific">Svornostia abyssi</name>
    <dbReference type="NCBI Taxonomy" id="2898438"/>
    <lineage>
        <taxon>Bacteria</taxon>
        <taxon>Bacillati</taxon>
        <taxon>Actinomycetota</taxon>
        <taxon>Thermoleophilia</taxon>
        <taxon>Solirubrobacterales</taxon>
        <taxon>Baekduiaceae</taxon>
        <taxon>Svornostia</taxon>
    </lineage>
</organism>
<dbReference type="PANTHER" id="PTHR43078:SF6">
    <property type="entry name" value="UDP-GLUCURONIC ACID DECARBOXYLASE 1"/>
    <property type="match status" value="1"/>
</dbReference>
<evidence type="ECO:0000256" key="13">
    <source>
        <dbReference type="ARBA" id="ARBA00023239"/>
    </source>
</evidence>
<dbReference type="InterPro" id="IPR044516">
    <property type="entry name" value="UXS-like"/>
</dbReference>
<dbReference type="RefSeq" id="WP_353866110.1">
    <property type="nucleotide sequence ID" value="NZ_CP088295.1"/>
</dbReference>
<comment type="subcellular location">
    <subcellularLocation>
        <location evidence="2">Golgi apparatus</location>
        <location evidence="2">Golgi stack membrane</location>
        <topology evidence="2">Single-pass type II membrane protein</topology>
    </subcellularLocation>
</comment>
<dbReference type="Gene3D" id="3.40.50.720">
    <property type="entry name" value="NAD(P)-binding Rossmann-like Domain"/>
    <property type="match status" value="1"/>
</dbReference>
<dbReference type="PANTHER" id="PTHR43078">
    <property type="entry name" value="UDP-GLUCURONIC ACID DECARBOXYLASE-RELATED"/>
    <property type="match status" value="1"/>
</dbReference>